<name>A0A6I6LNK8_STUST</name>
<dbReference type="InterPro" id="IPR006665">
    <property type="entry name" value="OmpA-like"/>
</dbReference>
<evidence type="ECO:0000313" key="3">
    <source>
        <dbReference type="EMBL" id="QGZ32038.1"/>
    </source>
</evidence>
<dbReference type="EMBL" id="CP046902">
    <property type="protein sequence ID" value="QGZ32038.1"/>
    <property type="molecule type" value="Genomic_DNA"/>
</dbReference>
<reference evidence="3 4" key="1">
    <citation type="submission" date="2019-12" db="EMBL/GenBank/DDBJ databases">
        <title>Complete genome sequence of Pseudomonas stutzeri.</title>
        <authorList>
            <person name="Lim S.R."/>
            <person name="Kim J.H."/>
        </authorList>
    </citation>
    <scope>NUCLEOTIDE SEQUENCE [LARGE SCALE GENOMIC DNA]</scope>
    <source>
        <strain evidence="3 4">PM101005</strain>
    </source>
</reference>
<dbReference type="Gene3D" id="3.30.1330.60">
    <property type="entry name" value="OmpA-like domain"/>
    <property type="match status" value="1"/>
</dbReference>
<accession>A0A6I6LNK8</accession>
<protein>
    <submittedName>
        <fullName evidence="3">OmpA family protein</fullName>
    </submittedName>
</protein>
<dbReference type="OrthoDB" id="7030052at2"/>
<dbReference type="Proteomes" id="UP000438983">
    <property type="component" value="Chromosome"/>
</dbReference>
<dbReference type="CDD" id="cd07185">
    <property type="entry name" value="OmpA_C-like"/>
    <property type="match status" value="1"/>
</dbReference>
<gene>
    <name evidence="3" type="ORF">GQA94_19025</name>
</gene>
<dbReference type="PROSITE" id="PS51257">
    <property type="entry name" value="PROKAR_LIPOPROTEIN"/>
    <property type="match status" value="1"/>
</dbReference>
<dbReference type="PANTHER" id="PTHR30329:SF20">
    <property type="entry name" value="EXPORTED PROTEIN"/>
    <property type="match status" value="1"/>
</dbReference>
<sequence length="209" mass="22425">MNLLKSASLILCLVIAGCSSNSEKPTEIAVVPGPVIDPAWLDAYEPRLKDALKDSRFELERREGVLVVTAPVDASFNPDRPGMLLPVTLGPLSRVAKLVEGDEKTAVVVLGHADSTGPADLNREISRKRAGAVAAIFRLSGLKHDRLRIRGLGSDMPRASNEHQEGRALNRRVEMVLAPQPTLLALIAQYSEVPGEPTQVASAEVAKAK</sequence>
<keyword evidence="1" id="KW-0472">Membrane</keyword>
<dbReference type="AlphaFoldDB" id="A0A6I6LNK8"/>
<feature type="domain" description="OmpA-like" evidence="2">
    <location>
        <begin position="63"/>
        <end position="181"/>
    </location>
</feature>
<dbReference type="PROSITE" id="PS51123">
    <property type="entry name" value="OMPA_2"/>
    <property type="match status" value="1"/>
</dbReference>
<proteinExistence type="predicted"/>
<evidence type="ECO:0000259" key="2">
    <source>
        <dbReference type="PROSITE" id="PS51123"/>
    </source>
</evidence>
<dbReference type="InterPro" id="IPR050330">
    <property type="entry name" value="Bact_OuterMem_StrucFunc"/>
</dbReference>
<dbReference type="GO" id="GO:0016020">
    <property type="term" value="C:membrane"/>
    <property type="evidence" value="ECO:0007669"/>
    <property type="project" value="UniProtKB-UniRule"/>
</dbReference>
<evidence type="ECO:0000256" key="1">
    <source>
        <dbReference type="PROSITE-ProRule" id="PRU00473"/>
    </source>
</evidence>
<dbReference type="InterPro" id="IPR036737">
    <property type="entry name" value="OmpA-like_sf"/>
</dbReference>
<organism evidence="3 4">
    <name type="scientific">Stutzerimonas stutzeri</name>
    <name type="common">Pseudomonas stutzeri</name>
    <dbReference type="NCBI Taxonomy" id="316"/>
    <lineage>
        <taxon>Bacteria</taxon>
        <taxon>Pseudomonadati</taxon>
        <taxon>Pseudomonadota</taxon>
        <taxon>Gammaproteobacteria</taxon>
        <taxon>Pseudomonadales</taxon>
        <taxon>Pseudomonadaceae</taxon>
        <taxon>Stutzerimonas</taxon>
    </lineage>
</organism>
<dbReference type="RefSeq" id="WP_158189473.1">
    <property type="nucleotide sequence ID" value="NZ_CP046902.1"/>
</dbReference>
<dbReference type="PANTHER" id="PTHR30329">
    <property type="entry name" value="STATOR ELEMENT OF FLAGELLAR MOTOR COMPLEX"/>
    <property type="match status" value="1"/>
</dbReference>
<dbReference type="SUPFAM" id="SSF103088">
    <property type="entry name" value="OmpA-like"/>
    <property type="match status" value="1"/>
</dbReference>
<evidence type="ECO:0000313" key="4">
    <source>
        <dbReference type="Proteomes" id="UP000438983"/>
    </source>
</evidence>
<dbReference type="Pfam" id="PF00691">
    <property type="entry name" value="OmpA"/>
    <property type="match status" value="1"/>
</dbReference>